<gene>
    <name evidence="1" type="ORF">CHR55_10085</name>
</gene>
<evidence type="ECO:0000313" key="2">
    <source>
        <dbReference type="Proteomes" id="UP000230886"/>
    </source>
</evidence>
<dbReference type="AlphaFoldDB" id="A0A2A5JE57"/>
<evidence type="ECO:0000313" key="1">
    <source>
        <dbReference type="EMBL" id="PCK27823.1"/>
    </source>
</evidence>
<organism evidence="1 2">
    <name type="scientific">Rhodococcus qingshengii</name>
    <dbReference type="NCBI Taxonomy" id="334542"/>
    <lineage>
        <taxon>Bacteria</taxon>
        <taxon>Bacillati</taxon>
        <taxon>Actinomycetota</taxon>
        <taxon>Actinomycetes</taxon>
        <taxon>Mycobacteriales</taxon>
        <taxon>Nocardiaceae</taxon>
        <taxon>Rhodococcus</taxon>
        <taxon>Rhodococcus erythropolis group</taxon>
    </lineage>
</organism>
<comment type="caution">
    <text evidence="1">The sequence shown here is derived from an EMBL/GenBank/DDBJ whole genome shotgun (WGS) entry which is preliminary data.</text>
</comment>
<dbReference type="EMBL" id="NOVD01000004">
    <property type="protein sequence ID" value="PCK27823.1"/>
    <property type="molecule type" value="Genomic_DNA"/>
</dbReference>
<dbReference type="Proteomes" id="UP000230886">
    <property type="component" value="Unassembled WGS sequence"/>
</dbReference>
<name>A0A2A5JE57_RHOSG</name>
<proteinExistence type="predicted"/>
<accession>A0A2A5JE57</accession>
<dbReference type="RefSeq" id="WP_099697369.1">
    <property type="nucleotide sequence ID" value="NZ_NOVD01000004.1"/>
</dbReference>
<protein>
    <submittedName>
        <fullName evidence="1">Uncharacterized protein</fullName>
    </submittedName>
</protein>
<reference evidence="1 2" key="1">
    <citation type="submission" date="2017-07" db="EMBL/GenBank/DDBJ databases">
        <title>Draft sequence of Rhodococcus enclensis 23b-28.</title>
        <authorList>
            <person name="Besaury L."/>
            <person name="Sancelme M."/>
            <person name="Amato P."/>
            <person name="Lallement A."/>
            <person name="Delort A.-M."/>
        </authorList>
    </citation>
    <scope>NUCLEOTIDE SEQUENCE [LARGE SCALE GENOMIC DNA]</scope>
    <source>
        <strain evidence="1 2">23b-28</strain>
    </source>
</reference>
<sequence>MSNRLFHGGVSGLRVGDLIEPGHSRREHDGCPWCEARARGEAHLGMDGPSQQAGRVYATGHRLYAKYHASLWGRGDLYRIEAVGDVQRSTEDSIPSVHAPALRVVAVVDRAVLLTRSERRRLYREWGMADLVPQAMRAIQLIETEKAK</sequence>